<feature type="region of interest" description="Disordered" evidence="1">
    <location>
        <begin position="30"/>
        <end position="56"/>
    </location>
</feature>
<organism evidence="3 4">
    <name type="scientific">Streptomyces durocortorensis</name>
    <dbReference type="NCBI Taxonomy" id="2811104"/>
    <lineage>
        <taxon>Bacteria</taxon>
        <taxon>Bacillati</taxon>
        <taxon>Actinomycetota</taxon>
        <taxon>Actinomycetes</taxon>
        <taxon>Kitasatosporales</taxon>
        <taxon>Streptomycetaceae</taxon>
        <taxon>Streptomyces</taxon>
    </lineage>
</organism>
<evidence type="ECO:0000256" key="2">
    <source>
        <dbReference type="SAM" id="Phobius"/>
    </source>
</evidence>
<proteinExistence type="predicted"/>
<reference evidence="3 4" key="1">
    <citation type="submission" date="2023-09" db="EMBL/GenBank/DDBJ databases">
        <title>Genome completion map analysis of the actinomycetes C11-1.</title>
        <authorList>
            <person name="Qin P."/>
            <person name="Guan P."/>
        </authorList>
    </citation>
    <scope>NUCLEOTIDE SEQUENCE [LARGE SCALE GENOMIC DNA]</scope>
    <source>
        <strain evidence="3 4">C11-1</strain>
    </source>
</reference>
<sequence>MAVDHAVIVVCLAGMLAMGWWGIAGRLARAAGGAGRGGPDDGAAAEAPAEPSPSGV</sequence>
<dbReference type="Proteomes" id="UP001303236">
    <property type="component" value="Chromosome"/>
</dbReference>
<keyword evidence="2" id="KW-0812">Transmembrane</keyword>
<evidence type="ECO:0000313" key="3">
    <source>
        <dbReference type="EMBL" id="WNF27154.1"/>
    </source>
</evidence>
<evidence type="ECO:0000256" key="1">
    <source>
        <dbReference type="SAM" id="MobiDB-lite"/>
    </source>
</evidence>
<dbReference type="EMBL" id="CP134500">
    <property type="protein sequence ID" value="WNF27154.1"/>
    <property type="molecule type" value="Genomic_DNA"/>
</dbReference>
<keyword evidence="2" id="KW-0472">Membrane</keyword>
<keyword evidence="4" id="KW-1185">Reference proteome</keyword>
<name>A0ABY9VT96_9ACTN</name>
<feature type="transmembrane region" description="Helical" evidence="2">
    <location>
        <begin position="6"/>
        <end position="23"/>
    </location>
</feature>
<evidence type="ECO:0000313" key="4">
    <source>
        <dbReference type="Proteomes" id="UP001303236"/>
    </source>
</evidence>
<keyword evidence="2" id="KW-1133">Transmembrane helix</keyword>
<feature type="compositionally biased region" description="Low complexity" evidence="1">
    <location>
        <begin position="41"/>
        <end position="56"/>
    </location>
</feature>
<gene>
    <name evidence="3" type="ORF">RI138_10040</name>
</gene>
<protein>
    <submittedName>
        <fullName evidence="3">Uncharacterized protein</fullName>
    </submittedName>
</protein>
<accession>A0ABY9VT96</accession>